<gene>
    <name evidence="1" type="ordered locus">PAU_00907</name>
    <name evidence="2" type="ORF">PA-RVA14-1104</name>
</gene>
<reference evidence="2" key="3">
    <citation type="submission" date="2008-09" db="EMBL/GenBank/DDBJ databases">
        <authorList>
            <person name="Thomson N.R."/>
        </authorList>
    </citation>
    <scope>NUCLEOTIDE SEQUENCE</scope>
    <source>
        <strain evidence="2">ATCC 43949</strain>
    </source>
</reference>
<evidence type="ECO:0000313" key="2">
    <source>
        <dbReference type="EMBL" id="CAR67480.1"/>
    </source>
</evidence>
<organism evidence="2">
    <name type="scientific">Photorhabdus asymbiotica subsp. asymbiotica (strain ATCC 43949 / 3105-77)</name>
    <name type="common">Xenorhabdus luminescens (strain 2)</name>
    <dbReference type="NCBI Taxonomy" id="553480"/>
    <lineage>
        <taxon>Bacteria</taxon>
        <taxon>Pseudomonadati</taxon>
        <taxon>Pseudomonadota</taxon>
        <taxon>Gammaproteobacteria</taxon>
        <taxon>Enterobacterales</taxon>
        <taxon>Morganellaceae</taxon>
        <taxon>Photorhabdus</taxon>
    </lineage>
</organism>
<reference evidence="1" key="2">
    <citation type="submission" date="2008-05" db="EMBL/GenBank/DDBJ databases">
        <authorList>
            <person name="Crossman L.C."/>
        </authorList>
    </citation>
    <scope>NUCLEOTIDE SEQUENCE</scope>
    <source>
        <strain evidence="1">ATCC43949</strain>
    </source>
</reference>
<proteinExistence type="predicted"/>
<dbReference type="STRING" id="291112.PAU_00907"/>
<reference evidence="2" key="1">
    <citation type="journal article" date="2008" name="Proc. Natl. Acad. Sci. U.S.A.">
        <title>Rapid virulence annotation (RVA): identification of virulence factors using a bacterial genome library and multiple invertebrate hosts.</title>
        <authorList>
            <person name="Waterfield N.R."/>
            <person name="Sanchez-Contreras M."/>
            <person name="Eleftherianos I."/>
            <person name="Dowling A."/>
            <person name="Wilkinson P."/>
            <person name="Parkhill J."/>
            <person name="Thomson N."/>
            <person name="Reynolds S.E."/>
            <person name="Bode H.B."/>
            <person name="Dorus S."/>
            <person name="Ffrench-Constant R.H."/>
        </authorList>
    </citation>
    <scope>NUCLEOTIDE SEQUENCE</scope>
    <source>
        <strain evidence="2">ATCC 43949</strain>
    </source>
</reference>
<dbReference type="KEGG" id="pay:PAU_00907"/>
<evidence type="ECO:0000313" key="1">
    <source>
        <dbReference type="EMBL" id="CAQ82999.1"/>
    </source>
</evidence>
<evidence type="ECO:0000313" key="3">
    <source>
        <dbReference type="Proteomes" id="UP000002747"/>
    </source>
</evidence>
<accession>B6VMV0</accession>
<dbReference type="AlphaFoldDB" id="B6VMV0"/>
<protein>
    <submittedName>
        <fullName evidence="2">Uncharacterized protein</fullName>
    </submittedName>
</protein>
<accession>C7BNI7</accession>
<dbReference type="EMBL" id="FM162591">
    <property type="protein sequence ID" value="CAQ82999.1"/>
    <property type="molecule type" value="Genomic_DNA"/>
</dbReference>
<dbReference type="Proteomes" id="UP000002747">
    <property type="component" value="Chromosome"/>
</dbReference>
<sequence length="54" mass="6649">MSPRCNLKSIGYIPVRKEATNMISDDWMKFELNWLESKNISSKYFRKSQRYYFF</sequence>
<dbReference type="EMBL" id="FM211056">
    <property type="protein sequence ID" value="CAR67480.1"/>
    <property type="molecule type" value="Genomic_DNA"/>
</dbReference>
<reference evidence="1 3" key="4">
    <citation type="journal article" date="2009" name="BMC Genomics">
        <title>Comparative genomics of the emerging human pathogen Photorhabdus asymbiotica with the insect pathogen Photorhabdus luminescens.</title>
        <authorList>
            <person name="Wilkinson P."/>
            <person name="Waterfield N.R."/>
            <person name="Crossman L."/>
            <person name="Corton C."/>
            <person name="Sanchez-Contreras M."/>
            <person name="Vlisidou I."/>
            <person name="Barron A."/>
            <person name="Bignell A."/>
            <person name="Clark L."/>
            <person name="Ormond D."/>
            <person name="Mayho M."/>
            <person name="Bason N."/>
            <person name="Smith F."/>
            <person name="Simmonds M."/>
            <person name="Churcher C."/>
            <person name="Harris D."/>
            <person name="Thompson N.R."/>
            <person name="Quail M."/>
            <person name="Parkhill J."/>
            <person name="ffrench-Constant R.H."/>
        </authorList>
    </citation>
    <scope>NUCLEOTIDE SEQUENCE [LARGE SCALE GENOMIC DNA]</scope>
    <source>
        <strain evidence="3">ATCC 43949 / 3105-77</strain>
        <strain evidence="1">ATCC43949</strain>
    </source>
</reference>
<name>B6VMV0_PHOAA</name>